<evidence type="ECO:0000256" key="1">
    <source>
        <dbReference type="ARBA" id="ARBA00004394"/>
    </source>
</evidence>
<evidence type="ECO:0000313" key="12">
    <source>
        <dbReference type="Proteomes" id="UP000887574"/>
    </source>
</evidence>
<evidence type="ECO:0000313" key="13">
    <source>
        <dbReference type="WBParaSite" id="jg20083.1"/>
    </source>
</evidence>
<keyword evidence="4" id="KW-0653">Protein transport</keyword>
<sequence length="105" mass="11739">MAAYRTSRAANPTSNGGSFLEQQNDDMVEQKVSKLKRVTIEIGENVRDQNRLIDDMGTGFSFSGELLTNTMKKLGIVSKAGGKNVLCYLVLFCFFVFVLIYFLAR</sequence>
<keyword evidence="3 10" id="KW-0812">Transmembrane</keyword>
<dbReference type="GO" id="GO:0015031">
    <property type="term" value="P:protein transport"/>
    <property type="evidence" value="ECO:0007669"/>
    <property type="project" value="UniProtKB-KW"/>
</dbReference>
<dbReference type="GO" id="GO:0000139">
    <property type="term" value="C:Golgi membrane"/>
    <property type="evidence" value="ECO:0007669"/>
    <property type="project" value="UniProtKB-SubCell"/>
</dbReference>
<dbReference type="InterPro" id="IPR000727">
    <property type="entry name" value="T_SNARE_dom"/>
</dbReference>
<dbReference type="InterPro" id="IPR039899">
    <property type="entry name" value="BET1_SNARE"/>
</dbReference>
<feature type="compositionally biased region" description="Polar residues" evidence="9">
    <location>
        <begin position="8"/>
        <end position="22"/>
    </location>
</feature>
<keyword evidence="12" id="KW-1185">Reference proteome</keyword>
<proteinExistence type="predicted"/>
<evidence type="ECO:0000256" key="4">
    <source>
        <dbReference type="ARBA" id="ARBA00022927"/>
    </source>
</evidence>
<dbReference type="Gene3D" id="1.20.5.110">
    <property type="match status" value="1"/>
</dbReference>
<dbReference type="Proteomes" id="UP000887574">
    <property type="component" value="Unplaced"/>
</dbReference>
<dbReference type="SUPFAM" id="SSF58038">
    <property type="entry name" value="SNARE fusion complex"/>
    <property type="match status" value="1"/>
</dbReference>
<evidence type="ECO:0000259" key="11">
    <source>
        <dbReference type="PROSITE" id="PS50192"/>
    </source>
</evidence>
<evidence type="ECO:0000256" key="10">
    <source>
        <dbReference type="SAM" id="Phobius"/>
    </source>
</evidence>
<dbReference type="PROSITE" id="PS50192">
    <property type="entry name" value="T_SNARE"/>
    <property type="match status" value="1"/>
</dbReference>
<reference evidence="13" key="1">
    <citation type="submission" date="2022-11" db="UniProtKB">
        <authorList>
            <consortium name="WormBaseParasite"/>
        </authorList>
    </citation>
    <scope>IDENTIFICATION</scope>
</reference>
<evidence type="ECO:0000256" key="2">
    <source>
        <dbReference type="ARBA" id="ARBA00022448"/>
    </source>
</evidence>
<comment type="subcellular location">
    <subcellularLocation>
        <location evidence="8">Endomembrane system</location>
        <topology evidence="8">Single-pass type IV membrane protein</topology>
    </subcellularLocation>
    <subcellularLocation>
        <location evidence="1">Golgi apparatus membrane</location>
    </subcellularLocation>
</comment>
<keyword evidence="2" id="KW-0813">Transport</keyword>
<dbReference type="AlphaFoldDB" id="A0A915DJD0"/>
<organism evidence="12 13">
    <name type="scientific">Ditylenchus dipsaci</name>
    <dbReference type="NCBI Taxonomy" id="166011"/>
    <lineage>
        <taxon>Eukaryota</taxon>
        <taxon>Metazoa</taxon>
        <taxon>Ecdysozoa</taxon>
        <taxon>Nematoda</taxon>
        <taxon>Chromadorea</taxon>
        <taxon>Rhabditida</taxon>
        <taxon>Tylenchina</taxon>
        <taxon>Tylenchomorpha</taxon>
        <taxon>Sphaerularioidea</taxon>
        <taxon>Anguinidae</taxon>
        <taxon>Anguininae</taxon>
        <taxon>Ditylenchus</taxon>
    </lineage>
</organism>
<dbReference type="WBParaSite" id="jg20083.1">
    <property type="protein sequence ID" value="jg20083.1"/>
    <property type="gene ID" value="jg20083"/>
</dbReference>
<feature type="domain" description="T-SNARE coiled-coil homology" evidence="11">
    <location>
        <begin position="28"/>
        <end position="77"/>
    </location>
</feature>
<accession>A0A915DJD0</accession>
<feature type="region of interest" description="Disordered" evidence="9">
    <location>
        <begin position="1"/>
        <end position="24"/>
    </location>
</feature>
<keyword evidence="6" id="KW-0333">Golgi apparatus</keyword>
<evidence type="ECO:0000256" key="6">
    <source>
        <dbReference type="ARBA" id="ARBA00023034"/>
    </source>
</evidence>
<protein>
    <submittedName>
        <fullName evidence="13">t-SNARE coiled-coil homology domain-containing protein</fullName>
    </submittedName>
</protein>
<evidence type="ECO:0000256" key="3">
    <source>
        <dbReference type="ARBA" id="ARBA00022692"/>
    </source>
</evidence>
<evidence type="ECO:0000256" key="9">
    <source>
        <dbReference type="SAM" id="MobiDB-lite"/>
    </source>
</evidence>
<name>A0A915DJD0_9BILA</name>
<evidence type="ECO:0000256" key="5">
    <source>
        <dbReference type="ARBA" id="ARBA00022989"/>
    </source>
</evidence>
<dbReference type="PANTHER" id="PTHR12791">
    <property type="entry name" value="GOLGI SNARE BET1-RELATED"/>
    <property type="match status" value="1"/>
</dbReference>
<evidence type="ECO:0000256" key="8">
    <source>
        <dbReference type="ARBA" id="ARBA00046280"/>
    </source>
</evidence>
<feature type="transmembrane region" description="Helical" evidence="10">
    <location>
        <begin position="85"/>
        <end position="104"/>
    </location>
</feature>
<keyword evidence="5 10" id="KW-1133">Transmembrane helix</keyword>
<keyword evidence="7 10" id="KW-0472">Membrane</keyword>
<evidence type="ECO:0000256" key="7">
    <source>
        <dbReference type="ARBA" id="ARBA00023136"/>
    </source>
</evidence>
<dbReference type="CDD" id="cd15853">
    <property type="entry name" value="SNARE_Bet1"/>
    <property type="match status" value="1"/>
</dbReference>